<dbReference type="InterPro" id="IPR013321">
    <property type="entry name" value="Arc_rbn_hlx_hlx"/>
</dbReference>
<dbReference type="Proteomes" id="UP000029640">
    <property type="component" value="Unassembled WGS sequence"/>
</dbReference>
<reference evidence="2 3" key="1">
    <citation type="journal article" date="2014" name="Genome Announc.">
        <title>Genome Sequence of Gammaproteobacterial Pseudohaliea rubra Type Strain DSM 19751, Isolated from Coastal Seawater of the Mediterranean Sea.</title>
        <authorList>
            <person name="Spring S."/>
            <person name="Fiebig A."/>
            <person name="Riedel T."/>
            <person name="Goker M."/>
            <person name="Klenk H.P."/>
        </authorList>
    </citation>
    <scope>NUCLEOTIDE SEQUENCE [LARGE SCALE GENOMIC DNA]</scope>
    <source>
        <strain evidence="2 3">DSM 19751</strain>
    </source>
</reference>
<protein>
    <submittedName>
        <fullName evidence="2">VapB protein (Antitoxin to VapC)</fullName>
    </submittedName>
</protein>
<evidence type="ECO:0000259" key="1">
    <source>
        <dbReference type="Pfam" id="PF22513"/>
    </source>
</evidence>
<evidence type="ECO:0000313" key="2">
    <source>
        <dbReference type="EMBL" id="KGE04126.1"/>
    </source>
</evidence>
<dbReference type="EMBL" id="AUVB01000038">
    <property type="protein sequence ID" value="KGE04126.1"/>
    <property type="molecule type" value="Genomic_DNA"/>
</dbReference>
<dbReference type="GO" id="GO:0006355">
    <property type="term" value="P:regulation of DNA-templated transcription"/>
    <property type="evidence" value="ECO:0007669"/>
    <property type="project" value="InterPro"/>
</dbReference>
<organism evidence="2 3">
    <name type="scientific">Pseudohaliea rubra DSM 19751</name>
    <dbReference type="NCBI Taxonomy" id="1265313"/>
    <lineage>
        <taxon>Bacteria</taxon>
        <taxon>Pseudomonadati</taxon>
        <taxon>Pseudomonadota</taxon>
        <taxon>Gammaproteobacteria</taxon>
        <taxon>Cellvibrionales</taxon>
        <taxon>Halieaceae</taxon>
        <taxon>Pseudohaliea</taxon>
    </lineage>
</organism>
<dbReference type="AlphaFoldDB" id="A0A095XWS9"/>
<dbReference type="HOGENOM" id="CLU_188215_0_0_6"/>
<dbReference type="Gene3D" id="1.10.1220.10">
    <property type="entry name" value="Met repressor-like"/>
    <property type="match status" value="1"/>
</dbReference>
<dbReference type="eggNOG" id="COG4691">
    <property type="taxonomic scope" value="Bacteria"/>
</dbReference>
<name>A0A095XWS9_9GAMM</name>
<proteinExistence type="predicted"/>
<gene>
    <name evidence="2" type="ORF">HRUBRA_01350</name>
</gene>
<dbReference type="RefSeq" id="WP_035515648.1">
    <property type="nucleotide sequence ID" value="NZ_KN234756.1"/>
</dbReference>
<keyword evidence="3" id="KW-1185">Reference proteome</keyword>
<evidence type="ECO:0000313" key="3">
    <source>
        <dbReference type="Proteomes" id="UP000029640"/>
    </source>
</evidence>
<sequence length="80" mass="8925">MANVTFKNIPDDLYEQLKQAANAHHRSVNSELIHCLEKTYKPTRCSAAELASKAADLRSQVKVARLDSDEINAARSQGRE</sequence>
<dbReference type="SUPFAM" id="SSF47598">
    <property type="entry name" value="Ribbon-helix-helix"/>
    <property type="match status" value="1"/>
</dbReference>
<accession>A0A095XWS9</accession>
<comment type="caution">
    <text evidence="2">The sequence shown here is derived from an EMBL/GenBank/DDBJ whole genome shotgun (WGS) entry which is preliminary data.</text>
</comment>
<dbReference type="InterPro" id="IPR010985">
    <property type="entry name" value="Ribbon_hlx_hlx"/>
</dbReference>
<dbReference type="PATRIC" id="fig|1265313.6.peg.1334"/>
<dbReference type="STRING" id="1265313.HRUBRA_01350"/>
<dbReference type="OrthoDB" id="2389872at2"/>
<feature type="domain" description="Antitoxin FitA-like ribbon-helix-helix" evidence="1">
    <location>
        <begin position="2"/>
        <end position="38"/>
    </location>
</feature>
<dbReference type="Pfam" id="PF22513">
    <property type="entry name" value="FitA-like_RHH"/>
    <property type="match status" value="1"/>
</dbReference>
<dbReference type="InterPro" id="IPR053853">
    <property type="entry name" value="FitA-like_RHH"/>
</dbReference>